<keyword evidence="4 9" id="KW-0812">Transmembrane</keyword>
<dbReference type="GO" id="GO:0016887">
    <property type="term" value="F:ATP hydrolysis activity"/>
    <property type="evidence" value="ECO:0007669"/>
    <property type="project" value="InterPro"/>
</dbReference>
<dbReference type="SUPFAM" id="SSF90123">
    <property type="entry name" value="ABC transporter transmembrane region"/>
    <property type="match status" value="1"/>
</dbReference>
<feature type="transmembrane region" description="Helical" evidence="9">
    <location>
        <begin position="277"/>
        <end position="298"/>
    </location>
</feature>
<dbReference type="OrthoDB" id="9770415at2"/>
<dbReference type="EMBL" id="PUFO01000008">
    <property type="protein sequence ID" value="TDG80528.1"/>
    <property type="molecule type" value="Genomic_DNA"/>
</dbReference>
<dbReference type="AlphaFoldDB" id="A0A4R5NT82"/>
<dbReference type="SUPFAM" id="SSF52540">
    <property type="entry name" value="P-loop containing nucleoside triphosphate hydrolases"/>
    <property type="match status" value="1"/>
</dbReference>
<keyword evidence="6" id="KW-0067">ATP-binding</keyword>
<keyword evidence="2" id="KW-0813">Transport</keyword>
<dbReference type="Pfam" id="PF00005">
    <property type="entry name" value="ABC_tran"/>
    <property type="match status" value="1"/>
</dbReference>
<comment type="subcellular location">
    <subcellularLocation>
        <location evidence="1">Cell membrane</location>
        <topology evidence="1">Multi-pass membrane protein</topology>
    </subcellularLocation>
</comment>
<dbReference type="GO" id="GO:0015421">
    <property type="term" value="F:ABC-type oligopeptide transporter activity"/>
    <property type="evidence" value="ECO:0007669"/>
    <property type="project" value="TreeGrafter"/>
</dbReference>
<dbReference type="RefSeq" id="WP_010619700.1">
    <property type="nucleotide sequence ID" value="NZ_PUFO01000008.1"/>
</dbReference>
<dbReference type="FunFam" id="3.40.50.300:FF:000221">
    <property type="entry name" value="Multidrug ABC transporter ATP-binding protein"/>
    <property type="match status" value="1"/>
</dbReference>
<evidence type="ECO:0000259" key="10">
    <source>
        <dbReference type="PROSITE" id="PS50893"/>
    </source>
</evidence>
<dbReference type="Gene3D" id="3.40.50.300">
    <property type="entry name" value="P-loop containing nucleotide triphosphate hydrolases"/>
    <property type="match status" value="1"/>
</dbReference>
<dbReference type="PROSITE" id="PS00211">
    <property type="entry name" value="ABC_TRANSPORTER_1"/>
    <property type="match status" value="1"/>
</dbReference>
<dbReference type="PROSITE" id="PS50929">
    <property type="entry name" value="ABC_TM1F"/>
    <property type="match status" value="1"/>
</dbReference>
<evidence type="ECO:0000259" key="11">
    <source>
        <dbReference type="PROSITE" id="PS50929"/>
    </source>
</evidence>
<dbReference type="PROSITE" id="PS50893">
    <property type="entry name" value="ABC_TRANSPORTER_2"/>
    <property type="match status" value="1"/>
</dbReference>
<name>A0A4R5NT82_9LACO</name>
<dbReference type="InterPro" id="IPR017871">
    <property type="entry name" value="ABC_transporter-like_CS"/>
</dbReference>
<keyword evidence="7 9" id="KW-1133">Transmembrane helix</keyword>
<feature type="transmembrane region" description="Helical" evidence="9">
    <location>
        <begin position="21"/>
        <end position="43"/>
    </location>
</feature>
<evidence type="ECO:0000313" key="13">
    <source>
        <dbReference type="Proteomes" id="UP000294854"/>
    </source>
</evidence>
<evidence type="ECO:0000256" key="6">
    <source>
        <dbReference type="ARBA" id="ARBA00022840"/>
    </source>
</evidence>
<accession>A0A4R5NT82</accession>
<evidence type="ECO:0000313" key="12">
    <source>
        <dbReference type="EMBL" id="TDG80528.1"/>
    </source>
</evidence>
<dbReference type="InterPro" id="IPR027417">
    <property type="entry name" value="P-loop_NTPase"/>
</dbReference>
<dbReference type="GO" id="GO:0005886">
    <property type="term" value="C:plasma membrane"/>
    <property type="evidence" value="ECO:0007669"/>
    <property type="project" value="UniProtKB-SubCell"/>
</dbReference>
<protein>
    <submittedName>
        <fullName evidence="12">Uncharacterized protein</fullName>
    </submittedName>
</protein>
<dbReference type="InterPro" id="IPR011527">
    <property type="entry name" value="ABC1_TM_dom"/>
</dbReference>
<evidence type="ECO:0000256" key="5">
    <source>
        <dbReference type="ARBA" id="ARBA00022741"/>
    </source>
</evidence>
<feature type="transmembrane region" description="Helical" evidence="9">
    <location>
        <begin position="243"/>
        <end position="265"/>
    </location>
</feature>
<keyword evidence="3" id="KW-1003">Cell membrane</keyword>
<dbReference type="CDD" id="cd18541">
    <property type="entry name" value="ABC_6TM_TmrB_like"/>
    <property type="match status" value="1"/>
</dbReference>
<gene>
    <name evidence="12" type="ORF">C5L31_001555</name>
</gene>
<evidence type="ECO:0000256" key="1">
    <source>
        <dbReference type="ARBA" id="ARBA00004651"/>
    </source>
</evidence>
<evidence type="ECO:0000256" key="9">
    <source>
        <dbReference type="SAM" id="Phobius"/>
    </source>
</evidence>
<evidence type="ECO:0000256" key="3">
    <source>
        <dbReference type="ARBA" id="ARBA00022475"/>
    </source>
</evidence>
<feature type="transmembrane region" description="Helical" evidence="9">
    <location>
        <begin position="162"/>
        <end position="179"/>
    </location>
</feature>
<keyword evidence="13" id="KW-1185">Reference proteome</keyword>
<feature type="domain" description="ABC transporter" evidence="10">
    <location>
        <begin position="338"/>
        <end position="572"/>
    </location>
</feature>
<sequence>MGIFKKLSWYFKQEKITYFRGLLGLLLTVVIGIIPARLIGNLIDLIHNKQLTSSRLVFLLALLLGATIFQYVARYIWRTAIWGGAAKLERVLRTRLFSHFMNMDRPFYNRHRTGDLMAHATNDLSAIQRVAGGGILQFADSIITGGTTLIAMMMFVDWRLTLIAIIPFPLLAVMARYLGMKIHIAFGDSQAAFSKLNNKAQESISGIKVIKSLGQESEDVTDFNQQIDKTIEINRRVNRLDAMFDPVTTLIISISYVITIVYGGILVTNGTITIGNLVSFIAYLSRMIWPIFAVGMLFNTLERGNASYDRVMSLLGEKTAILDAKDGISTPPSGELKFDIDKFSYPDNREEPVLKNVHLDIKAGKTLGIVGKVGASKSTIMELILRQFDQYEGSISYGGHNIKDYQLDAYLPVIGYVPQNSFMFSESIRNNIRFALPEATDEQVEAAIVKSGLKNQVDKFPNGLDTNVGEEGISMSGGQRQRLAIARALIIDPELLILDDALSAVDAETESEILQHLHEERSGKTTIIAAHRLSSVMDADEIVVMENGQIIERGNHAQLMKKRGWYHEMFERQELQTKVEGGSTNG</sequence>
<dbReference type="STRING" id="1122149.FD44_GL001522"/>
<dbReference type="Pfam" id="PF00664">
    <property type="entry name" value="ABC_membrane"/>
    <property type="match status" value="1"/>
</dbReference>
<keyword evidence="8 9" id="KW-0472">Membrane</keyword>
<dbReference type="PANTHER" id="PTHR43394">
    <property type="entry name" value="ATP-DEPENDENT PERMEASE MDL1, MITOCHONDRIAL"/>
    <property type="match status" value="1"/>
</dbReference>
<dbReference type="InterPro" id="IPR003593">
    <property type="entry name" value="AAA+_ATPase"/>
</dbReference>
<organism evidence="12 13">
    <name type="scientific">Secundilactobacillus malefermentans</name>
    <dbReference type="NCBI Taxonomy" id="176292"/>
    <lineage>
        <taxon>Bacteria</taxon>
        <taxon>Bacillati</taxon>
        <taxon>Bacillota</taxon>
        <taxon>Bacilli</taxon>
        <taxon>Lactobacillales</taxon>
        <taxon>Lactobacillaceae</taxon>
        <taxon>Secundilactobacillus</taxon>
    </lineage>
</organism>
<dbReference type="SMART" id="SM00382">
    <property type="entry name" value="AAA"/>
    <property type="match status" value="1"/>
</dbReference>
<feature type="domain" description="ABC transmembrane type-1" evidence="11">
    <location>
        <begin position="21"/>
        <end position="303"/>
    </location>
</feature>
<keyword evidence="5" id="KW-0547">Nucleotide-binding</keyword>
<dbReference type="GO" id="GO:0005524">
    <property type="term" value="F:ATP binding"/>
    <property type="evidence" value="ECO:0007669"/>
    <property type="project" value="UniProtKB-KW"/>
</dbReference>
<proteinExistence type="predicted"/>
<comment type="caution">
    <text evidence="12">The sequence shown here is derived from an EMBL/GenBank/DDBJ whole genome shotgun (WGS) entry which is preliminary data.</text>
</comment>
<evidence type="ECO:0000256" key="8">
    <source>
        <dbReference type="ARBA" id="ARBA00023136"/>
    </source>
</evidence>
<evidence type="ECO:0000256" key="2">
    <source>
        <dbReference type="ARBA" id="ARBA00022448"/>
    </source>
</evidence>
<dbReference type="FunFam" id="1.20.1560.10:FF:000011">
    <property type="entry name" value="Multidrug ABC transporter ATP-binding protein"/>
    <property type="match status" value="1"/>
</dbReference>
<dbReference type="Proteomes" id="UP000294854">
    <property type="component" value="Unassembled WGS sequence"/>
</dbReference>
<evidence type="ECO:0000256" key="4">
    <source>
        <dbReference type="ARBA" id="ARBA00022692"/>
    </source>
</evidence>
<evidence type="ECO:0000256" key="7">
    <source>
        <dbReference type="ARBA" id="ARBA00022989"/>
    </source>
</evidence>
<dbReference type="InterPro" id="IPR003439">
    <property type="entry name" value="ABC_transporter-like_ATP-bd"/>
</dbReference>
<dbReference type="InterPro" id="IPR036640">
    <property type="entry name" value="ABC1_TM_sf"/>
</dbReference>
<dbReference type="Gene3D" id="1.20.1560.10">
    <property type="entry name" value="ABC transporter type 1, transmembrane domain"/>
    <property type="match status" value="1"/>
</dbReference>
<dbReference type="InterPro" id="IPR039421">
    <property type="entry name" value="Type_1_exporter"/>
</dbReference>
<dbReference type="PANTHER" id="PTHR43394:SF1">
    <property type="entry name" value="ATP-BINDING CASSETTE SUB-FAMILY B MEMBER 10, MITOCHONDRIAL"/>
    <property type="match status" value="1"/>
</dbReference>
<reference evidence="12 13" key="1">
    <citation type="journal article" date="2019" name="Appl. Microbiol. Biotechnol.">
        <title>Uncovering carbohydrate metabolism through a genotype-phenotype association study of 56 lactic acid bacteria genomes.</title>
        <authorList>
            <person name="Buron-Moles G."/>
            <person name="Chailyan A."/>
            <person name="Dolejs I."/>
            <person name="Forster J."/>
            <person name="Miks M.H."/>
        </authorList>
    </citation>
    <scope>NUCLEOTIDE SEQUENCE [LARGE SCALE GENOMIC DNA]</scope>
    <source>
        <strain evidence="12 13">ATCC 49373</strain>
    </source>
</reference>
<feature type="transmembrane region" description="Helical" evidence="9">
    <location>
        <begin position="55"/>
        <end position="77"/>
    </location>
</feature>